<dbReference type="Proteomes" id="UP000027135">
    <property type="component" value="Unassembled WGS sequence"/>
</dbReference>
<accession>A0A067RCD1</accession>
<name>A0A067RCD1_ZOONE</name>
<sequence>MCGWVSLLCVDKYREQQWVPDEEDRCIVTHQIPDTIFCIKLQSKASRISAGVSRPTFTAYSGESYSNRRLLANV</sequence>
<evidence type="ECO:0000313" key="1">
    <source>
        <dbReference type="EMBL" id="KDR21531.1"/>
    </source>
</evidence>
<reference evidence="1 2" key="1">
    <citation type="journal article" date="2014" name="Nat. Commun.">
        <title>Molecular traces of alternative social organization in a termite genome.</title>
        <authorList>
            <person name="Terrapon N."/>
            <person name="Li C."/>
            <person name="Robertson H.M."/>
            <person name="Ji L."/>
            <person name="Meng X."/>
            <person name="Booth W."/>
            <person name="Chen Z."/>
            <person name="Childers C.P."/>
            <person name="Glastad K.M."/>
            <person name="Gokhale K."/>
            <person name="Gowin J."/>
            <person name="Gronenberg W."/>
            <person name="Hermansen R.A."/>
            <person name="Hu H."/>
            <person name="Hunt B.G."/>
            <person name="Huylmans A.K."/>
            <person name="Khalil S.M."/>
            <person name="Mitchell R.D."/>
            <person name="Munoz-Torres M.C."/>
            <person name="Mustard J.A."/>
            <person name="Pan H."/>
            <person name="Reese J.T."/>
            <person name="Scharf M.E."/>
            <person name="Sun F."/>
            <person name="Vogel H."/>
            <person name="Xiao J."/>
            <person name="Yang W."/>
            <person name="Yang Z."/>
            <person name="Yang Z."/>
            <person name="Zhou J."/>
            <person name="Zhu J."/>
            <person name="Brent C.S."/>
            <person name="Elsik C.G."/>
            <person name="Goodisman M.A."/>
            <person name="Liberles D.A."/>
            <person name="Roe R.M."/>
            <person name="Vargo E.L."/>
            <person name="Vilcinskas A."/>
            <person name="Wang J."/>
            <person name="Bornberg-Bauer E."/>
            <person name="Korb J."/>
            <person name="Zhang G."/>
            <person name="Liebig J."/>
        </authorList>
    </citation>
    <scope>NUCLEOTIDE SEQUENCE [LARGE SCALE GENOMIC DNA]</scope>
    <source>
        <tissue evidence="1">Whole organism</tissue>
    </source>
</reference>
<protein>
    <submittedName>
        <fullName evidence="1">Uncharacterized protein</fullName>
    </submittedName>
</protein>
<dbReference type="InParanoid" id="A0A067RCD1"/>
<dbReference type="AlphaFoldDB" id="A0A067RCD1"/>
<gene>
    <name evidence="1" type="ORF">L798_01683</name>
</gene>
<organism evidence="1 2">
    <name type="scientific">Zootermopsis nevadensis</name>
    <name type="common">Dampwood termite</name>
    <dbReference type="NCBI Taxonomy" id="136037"/>
    <lineage>
        <taxon>Eukaryota</taxon>
        <taxon>Metazoa</taxon>
        <taxon>Ecdysozoa</taxon>
        <taxon>Arthropoda</taxon>
        <taxon>Hexapoda</taxon>
        <taxon>Insecta</taxon>
        <taxon>Pterygota</taxon>
        <taxon>Neoptera</taxon>
        <taxon>Polyneoptera</taxon>
        <taxon>Dictyoptera</taxon>
        <taxon>Blattodea</taxon>
        <taxon>Blattoidea</taxon>
        <taxon>Termitoidae</taxon>
        <taxon>Termopsidae</taxon>
        <taxon>Zootermopsis</taxon>
    </lineage>
</organism>
<keyword evidence="2" id="KW-1185">Reference proteome</keyword>
<dbReference type="EMBL" id="KK852549">
    <property type="protein sequence ID" value="KDR21531.1"/>
    <property type="molecule type" value="Genomic_DNA"/>
</dbReference>
<proteinExistence type="predicted"/>
<evidence type="ECO:0000313" key="2">
    <source>
        <dbReference type="Proteomes" id="UP000027135"/>
    </source>
</evidence>